<name>A0A0R1Z2N7_9LACO</name>
<dbReference type="RefSeq" id="WP_056979976.1">
    <property type="nucleotide sequence ID" value="NZ_AZFZ01000004.1"/>
</dbReference>
<feature type="binding site" evidence="7">
    <location>
        <position position="39"/>
    </location>
    <ligand>
        <name>Fe cation</name>
        <dbReference type="ChEBI" id="CHEBI:24875"/>
        <label>2</label>
    </ligand>
</feature>
<feature type="binding site" evidence="7">
    <location>
        <position position="152"/>
    </location>
    <ligand>
        <name>Fe cation</name>
        <dbReference type="ChEBI" id="CHEBI:24875"/>
        <label>2</label>
    </ligand>
</feature>
<feature type="binding site" evidence="7">
    <location>
        <position position="39"/>
    </location>
    <ligand>
        <name>Fe cation</name>
        <dbReference type="ChEBI" id="CHEBI:24875"/>
        <label>1</label>
    </ligand>
</feature>
<dbReference type="GO" id="GO:0046872">
    <property type="term" value="F:metal ion binding"/>
    <property type="evidence" value="ECO:0007669"/>
    <property type="project" value="UniProtKB-KW"/>
</dbReference>
<reference evidence="8 9" key="1">
    <citation type="journal article" date="2015" name="Genome Announc.">
        <title>Expanding the biotechnology potential of lactobacilli through comparative genomics of 213 strains and associated genera.</title>
        <authorList>
            <person name="Sun Z."/>
            <person name="Harris H.M."/>
            <person name="McCann A."/>
            <person name="Guo C."/>
            <person name="Argimon S."/>
            <person name="Zhang W."/>
            <person name="Yang X."/>
            <person name="Jeffery I.B."/>
            <person name="Cooney J.C."/>
            <person name="Kagawa T.F."/>
            <person name="Liu W."/>
            <person name="Song Y."/>
            <person name="Salvetti E."/>
            <person name="Wrobel A."/>
            <person name="Rasinkangas P."/>
            <person name="Parkhill J."/>
            <person name="Rea M.C."/>
            <person name="O'Sullivan O."/>
            <person name="Ritari J."/>
            <person name="Douillard F.P."/>
            <person name="Paul Ross R."/>
            <person name="Yang R."/>
            <person name="Briner A.E."/>
            <person name="Felis G.E."/>
            <person name="de Vos W.M."/>
            <person name="Barrangou R."/>
            <person name="Klaenhammer T.R."/>
            <person name="Caufield P.W."/>
            <person name="Cui Y."/>
            <person name="Zhang H."/>
            <person name="O'Toole P.W."/>
        </authorList>
    </citation>
    <scope>NUCLEOTIDE SEQUENCE [LARGE SCALE GENOMIC DNA]</scope>
    <source>
        <strain evidence="8 9">DSM 18390</strain>
    </source>
</reference>
<comment type="caution">
    <text evidence="8">The sequence shown here is derived from an EMBL/GenBank/DDBJ whole genome shotgun (WGS) entry which is preliminary data.</text>
</comment>
<evidence type="ECO:0000256" key="2">
    <source>
        <dbReference type="ARBA" id="ARBA00022723"/>
    </source>
</evidence>
<comment type="similarity">
    <text evidence="5">Belongs to the YmdB-like family.</text>
</comment>
<evidence type="ECO:0000256" key="1">
    <source>
        <dbReference type="ARBA" id="ARBA00001965"/>
    </source>
</evidence>
<dbReference type="PATRIC" id="fig|1423786.4.peg.1868"/>
<feature type="binding site" evidence="7">
    <location>
        <position position="177"/>
    </location>
    <ligand>
        <name>Fe cation</name>
        <dbReference type="ChEBI" id="CHEBI:24875"/>
        <label>2</label>
    </ligand>
</feature>
<dbReference type="PANTHER" id="PTHR36303">
    <property type="entry name" value="2',3'-CYCLIC-NUCLEOTIDE 2'-PHOSPHODIESTERASE"/>
    <property type="match status" value="1"/>
</dbReference>
<dbReference type="Gene3D" id="3.60.21.10">
    <property type="match status" value="1"/>
</dbReference>
<dbReference type="FunFam" id="3.60.21.10:FF:000016">
    <property type="entry name" value="Putative metallophosphoesterase"/>
    <property type="match status" value="1"/>
</dbReference>
<dbReference type="SUPFAM" id="SSF56300">
    <property type="entry name" value="Metallo-dependent phosphatases"/>
    <property type="match status" value="1"/>
</dbReference>
<feature type="binding site" evidence="7">
    <location>
        <position position="8"/>
    </location>
    <ligand>
        <name>Fe cation</name>
        <dbReference type="ChEBI" id="CHEBI:24875"/>
        <label>1</label>
    </ligand>
</feature>
<dbReference type="EMBL" id="AZFZ01000004">
    <property type="protein sequence ID" value="KRM45356.1"/>
    <property type="molecule type" value="Genomic_DNA"/>
</dbReference>
<feature type="binding site" evidence="7">
    <location>
        <position position="179"/>
    </location>
    <ligand>
        <name>Fe cation</name>
        <dbReference type="ChEBI" id="CHEBI:24875"/>
        <label>1</label>
    </ligand>
</feature>
<dbReference type="AlphaFoldDB" id="A0A0R1Z2N7"/>
<evidence type="ECO:0000256" key="6">
    <source>
        <dbReference type="PIRSR" id="PIRSR004789-50"/>
    </source>
</evidence>
<dbReference type="InterPro" id="IPR005235">
    <property type="entry name" value="YmdB-like"/>
</dbReference>
<evidence type="ECO:0000256" key="3">
    <source>
        <dbReference type="ARBA" id="ARBA00022801"/>
    </source>
</evidence>
<feature type="binding site" evidence="7">
    <location>
        <position position="40"/>
    </location>
    <ligand>
        <name>Fe cation</name>
        <dbReference type="ChEBI" id="CHEBI:24875"/>
        <label>1</label>
    </ligand>
</feature>
<dbReference type="PANTHER" id="PTHR36303:SF1">
    <property type="entry name" value="2',3'-CYCLIC-NUCLEOTIDE 2'-PHOSPHODIESTERASE"/>
    <property type="match status" value="1"/>
</dbReference>
<organism evidence="8 9">
    <name type="scientific">Lentilactobacillus parafarraginis DSM 18390 = JCM 14109</name>
    <dbReference type="NCBI Taxonomy" id="1423786"/>
    <lineage>
        <taxon>Bacteria</taxon>
        <taxon>Bacillati</taxon>
        <taxon>Bacillota</taxon>
        <taxon>Bacilli</taxon>
        <taxon>Lactobacillales</taxon>
        <taxon>Lactobacillaceae</taxon>
        <taxon>Lentilactobacillus</taxon>
    </lineage>
</organism>
<comment type="cofactor">
    <cofactor evidence="1">
        <name>Fe(3+)</name>
        <dbReference type="ChEBI" id="CHEBI:29034"/>
    </cofactor>
</comment>
<dbReference type="GO" id="GO:0004113">
    <property type="term" value="F:2',3'-cyclic-nucleotide 3'-phosphodiesterase activity"/>
    <property type="evidence" value="ECO:0007669"/>
    <property type="project" value="TreeGrafter"/>
</dbReference>
<evidence type="ECO:0000256" key="7">
    <source>
        <dbReference type="PIRSR" id="PIRSR004789-51"/>
    </source>
</evidence>
<accession>A0A0R1Z2N7</accession>
<keyword evidence="4" id="KW-0408">Iron</keyword>
<feature type="active site" description="Proton donor" evidence="6">
    <location>
        <position position="69"/>
    </location>
</feature>
<dbReference type="PIRSF" id="PIRSF004789">
    <property type="entry name" value="DR1281"/>
    <property type="match status" value="1"/>
</dbReference>
<protein>
    <submittedName>
        <fullName evidence="8">Metallophosphoesterase</fullName>
    </submittedName>
</protein>
<evidence type="ECO:0000313" key="9">
    <source>
        <dbReference type="Proteomes" id="UP000051010"/>
    </source>
</evidence>
<dbReference type="Proteomes" id="UP000051010">
    <property type="component" value="Unassembled WGS sequence"/>
</dbReference>
<dbReference type="Pfam" id="PF13277">
    <property type="entry name" value="YmdB"/>
    <property type="match status" value="1"/>
</dbReference>
<keyword evidence="2 7" id="KW-0479">Metal-binding</keyword>
<dbReference type="NCBIfam" id="TIGR00282">
    <property type="entry name" value="TIGR00282 family metallophosphoesterase"/>
    <property type="match status" value="1"/>
</dbReference>
<dbReference type="InterPro" id="IPR029052">
    <property type="entry name" value="Metallo-depent_PP-like"/>
</dbReference>
<evidence type="ECO:0000256" key="4">
    <source>
        <dbReference type="ARBA" id="ARBA00023004"/>
    </source>
</evidence>
<evidence type="ECO:0000313" key="8">
    <source>
        <dbReference type="EMBL" id="KRM45356.1"/>
    </source>
</evidence>
<dbReference type="CDD" id="cd07382">
    <property type="entry name" value="MPP_DR1281"/>
    <property type="match status" value="1"/>
</dbReference>
<sequence length="266" mass="29322">MRILFIGDVVGDKGVSMIQHYLPVIKQEVRPQVTIVNGENATAMGRGITQSIYKKLMGDGVDVVTLGNHAWSNREILDFIDDANRLIRPYNFPKNVTPGKGYTLVNVNGKQLAVLNFQGRVFMDNLDDPFSLAESLVTELRQKTNCIFMDFHAEATSEKLAMARFLDGKVSAVVGTHTHVQTNDPRILPQKTAFLTDVGMTGPADGMLGMKPESVISRFINQRPARFEVLETGRGVLSGCVIDIDDKTGHATAIKTIKYLDDQARG</sequence>
<keyword evidence="3" id="KW-0378">Hydrolase</keyword>
<gene>
    <name evidence="8" type="ORF">FD47_GL001762</name>
</gene>
<feature type="binding site" evidence="7">
    <location>
        <position position="68"/>
    </location>
    <ligand>
        <name>Fe cation</name>
        <dbReference type="ChEBI" id="CHEBI:24875"/>
        <label>2</label>
    </ligand>
</feature>
<evidence type="ECO:0000256" key="5">
    <source>
        <dbReference type="ARBA" id="ARBA00061401"/>
    </source>
</evidence>
<proteinExistence type="inferred from homology"/>